<dbReference type="Gene3D" id="3.40.50.2020">
    <property type="match status" value="1"/>
</dbReference>
<protein>
    <submittedName>
        <fullName evidence="2">Bifunctional pyr operon transcriptional regulator/uracil phosphoribosyltransferase PyrR</fullName>
        <ecNumber evidence="2">2.4.2.9</ecNumber>
    </submittedName>
</protein>
<sequence>MMTLPEIPALLDSLEARLELCLDRLAVDRDRLALVGIHTGGVWVAEQLHMRLGLPTPLGTLDIGFWRDDFDHQGLPEGIRASELPFAVEGRDILLVDDVIMSGRTIRAALNELFDYGRPRRVLLASLLSLPGRELPIQPDACGAELSLAPGQRVKLQGPDPLTLSLVERR</sequence>
<dbReference type="Proteomes" id="UP001596411">
    <property type="component" value="Unassembled WGS sequence"/>
</dbReference>
<dbReference type="InterPro" id="IPR050137">
    <property type="entry name" value="PyrR_bifunctional"/>
</dbReference>
<dbReference type="InterPro" id="IPR029057">
    <property type="entry name" value="PRTase-like"/>
</dbReference>
<dbReference type="GO" id="GO:0004845">
    <property type="term" value="F:uracil phosphoribosyltransferase activity"/>
    <property type="evidence" value="ECO:0007669"/>
    <property type="project" value="UniProtKB-EC"/>
</dbReference>
<evidence type="ECO:0000313" key="2">
    <source>
        <dbReference type="EMBL" id="MFC7089508.1"/>
    </source>
</evidence>
<dbReference type="EMBL" id="JBHSZP010000014">
    <property type="protein sequence ID" value="MFC7089508.1"/>
    <property type="molecule type" value="Genomic_DNA"/>
</dbReference>
<dbReference type="InterPro" id="IPR000836">
    <property type="entry name" value="PRTase_dom"/>
</dbReference>
<evidence type="ECO:0000313" key="3">
    <source>
        <dbReference type="Proteomes" id="UP001596411"/>
    </source>
</evidence>
<dbReference type="PANTHER" id="PTHR11608:SF0">
    <property type="entry name" value="BIFUNCTIONAL PROTEIN PYRR"/>
    <property type="match status" value="1"/>
</dbReference>
<keyword evidence="2" id="KW-0328">Glycosyltransferase</keyword>
<keyword evidence="2" id="KW-0808">Transferase</keyword>
<accession>A0ABW2EXZ7</accession>
<dbReference type="SUPFAM" id="SSF53271">
    <property type="entry name" value="PRTase-like"/>
    <property type="match status" value="1"/>
</dbReference>
<keyword evidence="3" id="KW-1185">Reference proteome</keyword>
<dbReference type="EC" id="2.4.2.9" evidence="2"/>
<comment type="caution">
    <text evidence="2">The sequence shown here is derived from an EMBL/GenBank/DDBJ whole genome shotgun (WGS) entry which is preliminary data.</text>
</comment>
<proteinExistence type="predicted"/>
<feature type="domain" description="Phosphoribosyltransferase" evidence="1">
    <location>
        <begin position="28"/>
        <end position="137"/>
    </location>
</feature>
<name>A0ABW2EXZ7_9GAMM</name>
<evidence type="ECO:0000259" key="1">
    <source>
        <dbReference type="Pfam" id="PF00156"/>
    </source>
</evidence>
<dbReference type="CDD" id="cd06223">
    <property type="entry name" value="PRTases_typeI"/>
    <property type="match status" value="1"/>
</dbReference>
<reference evidence="3" key="1">
    <citation type="journal article" date="2019" name="Int. J. Syst. Evol. Microbiol.">
        <title>The Global Catalogue of Microorganisms (GCM) 10K type strain sequencing project: providing services to taxonomists for standard genome sequencing and annotation.</title>
        <authorList>
            <consortium name="The Broad Institute Genomics Platform"/>
            <consortium name="The Broad Institute Genome Sequencing Center for Infectious Disease"/>
            <person name="Wu L."/>
            <person name="Ma J."/>
        </authorList>
    </citation>
    <scope>NUCLEOTIDE SEQUENCE [LARGE SCALE GENOMIC DNA]</scope>
    <source>
        <strain evidence="3">CGMCC 1.13666</strain>
    </source>
</reference>
<dbReference type="NCBIfam" id="NF003545">
    <property type="entry name" value="PRK05205.1-1"/>
    <property type="match status" value="1"/>
</dbReference>
<gene>
    <name evidence="2" type="primary">pyrR</name>
    <name evidence="2" type="ORF">ACFQH5_08105</name>
</gene>
<dbReference type="PANTHER" id="PTHR11608">
    <property type="entry name" value="BIFUNCTIONAL PROTEIN PYRR"/>
    <property type="match status" value="1"/>
</dbReference>
<organism evidence="2 3">
    <name type="scientific">Halomonas salifodinae</name>
    <dbReference type="NCBI Taxonomy" id="438745"/>
    <lineage>
        <taxon>Bacteria</taxon>
        <taxon>Pseudomonadati</taxon>
        <taxon>Pseudomonadota</taxon>
        <taxon>Gammaproteobacteria</taxon>
        <taxon>Oceanospirillales</taxon>
        <taxon>Halomonadaceae</taxon>
        <taxon>Halomonas</taxon>
    </lineage>
</organism>
<dbReference type="Pfam" id="PF00156">
    <property type="entry name" value="Pribosyltran"/>
    <property type="match status" value="1"/>
</dbReference>